<keyword evidence="11" id="KW-0654">Proteoglycan</keyword>
<dbReference type="InterPro" id="IPR043210">
    <property type="entry name" value="CD44_antigen-like"/>
</dbReference>
<evidence type="ECO:0000256" key="22">
    <source>
        <dbReference type="ARBA" id="ARBA00032514"/>
    </source>
</evidence>
<keyword evidence="12 26" id="KW-1133">Transmembrane helix</keyword>
<feature type="compositionally biased region" description="Polar residues" evidence="25">
    <location>
        <begin position="394"/>
        <end position="414"/>
    </location>
</feature>
<evidence type="ECO:0000256" key="1">
    <source>
        <dbReference type="ARBA" id="ARBA00004105"/>
    </source>
</evidence>
<feature type="region of interest" description="Disordered" evidence="25">
    <location>
        <begin position="205"/>
        <end position="225"/>
    </location>
</feature>
<reference evidence="28" key="1">
    <citation type="submission" date="2025-08" db="UniProtKB">
        <authorList>
            <consortium name="Ensembl"/>
        </authorList>
    </citation>
    <scope>IDENTIFICATION</scope>
</reference>
<dbReference type="AlphaFoldDB" id="A0A3Q3KZ80"/>
<feature type="region of interest" description="Disordered" evidence="25">
    <location>
        <begin position="367"/>
        <end position="424"/>
    </location>
</feature>
<protein>
    <recommendedName>
        <fullName evidence="4">CD44 antigen</fullName>
    </recommendedName>
    <alternativeName>
        <fullName evidence="22">GP90 lymphocyte homing/adhesion receptor</fullName>
    </alternativeName>
    <alternativeName>
        <fullName evidence="21">HUTCH-I</fullName>
    </alternativeName>
    <alternativeName>
        <fullName evidence="23">Hermes antigen</fullName>
    </alternativeName>
    <alternativeName>
        <fullName evidence="20">Hyaluronate receptor</fullName>
    </alternativeName>
    <alternativeName>
        <fullName evidence="18">Phagocytic glycoprotein 1</fullName>
    </alternativeName>
    <alternativeName>
        <fullName evidence="19">Phagocytic glycoprotein I</fullName>
    </alternativeName>
</protein>
<evidence type="ECO:0000256" key="6">
    <source>
        <dbReference type="ARBA" id="ARBA00022525"/>
    </source>
</evidence>
<evidence type="ECO:0000313" key="28">
    <source>
        <dbReference type="Ensembl" id="ENSMAMP00000006858.1"/>
    </source>
</evidence>
<dbReference type="SUPFAM" id="SSF56436">
    <property type="entry name" value="C-type lectin-like"/>
    <property type="match status" value="1"/>
</dbReference>
<evidence type="ECO:0000256" key="2">
    <source>
        <dbReference type="ARBA" id="ARBA00004251"/>
    </source>
</evidence>
<evidence type="ECO:0000256" key="24">
    <source>
        <dbReference type="PROSITE-ProRule" id="PRU00323"/>
    </source>
</evidence>
<feature type="compositionally biased region" description="Polar residues" evidence="25">
    <location>
        <begin position="298"/>
        <end position="307"/>
    </location>
</feature>
<dbReference type="GO" id="GO:0070374">
    <property type="term" value="P:positive regulation of ERK1 and ERK2 cascade"/>
    <property type="evidence" value="ECO:0007669"/>
    <property type="project" value="TreeGrafter"/>
</dbReference>
<proteinExistence type="predicted"/>
<feature type="disulfide bond" evidence="24">
    <location>
        <begin position="143"/>
        <end position="164"/>
    </location>
</feature>
<evidence type="ECO:0000256" key="12">
    <source>
        <dbReference type="ARBA" id="ARBA00022989"/>
    </source>
</evidence>
<evidence type="ECO:0000256" key="10">
    <source>
        <dbReference type="ARBA" id="ARBA00022889"/>
    </source>
</evidence>
<organism evidence="28 29">
    <name type="scientific">Mastacembelus armatus</name>
    <name type="common">zig-zag eel</name>
    <dbReference type="NCBI Taxonomy" id="205130"/>
    <lineage>
        <taxon>Eukaryota</taxon>
        <taxon>Metazoa</taxon>
        <taxon>Chordata</taxon>
        <taxon>Craniata</taxon>
        <taxon>Vertebrata</taxon>
        <taxon>Euteleostomi</taxon>
        <taxon>Actinopterygii</taxon>
        <taxon>Neopterygii</taxon>
        <taxon>Teleostei</taxon>
        <taxon>Neoteleostei</taxon>
        <taxon>Acanthomorphata</taxon>
        <taxon>Anabantaria</taxon>
        <taxon>Synbranchiformes</taxon>
        <taxon>Mastacembelidae</taxon>
        <taxon>Mastacembelus</taxon>
    </lineage>
</organism>
<sequence length="424" mass="47037">MQITQDMLPLGGSWELEMSPFGIWRSEMLNLRHTPRHSWQRKDHTRTVIHLYSQLLTQPLPDALPKMWTFLLGLTFGLLASSRSDQLQVNLRSCSIAGVFIVQGAHRHSLSFDMAEKVCEQEESIFASPDQVMKAYDKEMETCRNGWMNNASTAILRHTAHENCSKSMTGFIINSRVKVEDLFDAYCYDDQAGPGKNCTKEFIKKEAKPEDSSDSQSGPTVAPEGHITTAMADLDVDENRTMDSNLTVEEFDHPTGSGMVPTTPEDKEASPMAPVGEPEEKHPSSEKDEQNESKDYTTTEFPQQPTNGHVYGPTVPKSGQQESNSSLNWLVITLLILAIVAILLVCIAVAKRKSLCGQRQTLMITTKDSGEGNGAAAASSSSKAQEREQEMVTLMSTEKIQENGNTEEFTTITLEESPDKEQLA</sequence>
<dbReference type="GO" id="GO:0035692">
    <property type="term" value="C:macrophage migration inhibitory factor receptor complex"/>
    <property type="evidence" value="ECO:0007669"/>
    <property type="project" value="TreeGrafter"/>
</dbReference>
<evidence type="ECO:0000256" key="18">
    <source>
        <dbReference type="ARBA" id="ARBA00029917"/>
    </source>
</evidence>
<dbReference type="InterPro" id="IPR016187">
    <property type="entry name" value="CTDL_fold"/>
</dbReference>
<keyword evidence="13 26" id="KW-0472">Membrane</keyword>
<evidence type="ECO:0000256" key="8">
    <source>
        <dbReference type="ARBA" id="ARBA00022692"/>
    </source>
</evidence>
<keyword evidence="9" id="KW-0732">Signal</keyword>
<evidence type="ECO:0000256" key="3">
    <source>
        <dbReference type="ARBA" id="ARBA00004613"/>
    </source>
</evidence>
<comment type="subcellular location">
    <subcellularLocation>
        <location evidence="2">Cell membrane</location>
        <topology evidence="2">Single-pass type I membrane protein</topology>
    </subcellularLocation>
    <subcellularLocation>
        <location evidence="1">Cell projection</location>
        <location evidence="1">Microvillus</location>
    </subcellularLocation>
    <subcellularLocation>
        <location evidence="3">Secreted</location>
    </subcellularLocation>
</comment>
<keyword evidence="16" id="KW-0325">Glycoprotein</keyword>
<dbReference type="InterPro" id="IPR001231">
    <property type="entry name" value="CD44_antigen"/>
</dbReference>
<dbReference type="PANTHER" id="PTHR10225">
    <property type="entry name" value="HYALURONAN RECEPTOR"/>
    <property type="match status" value="1"/>
</dbReference>
<evidence type="ECO:0000256" key="16">
    <source>
        <dbReference type="ARBA" id="ARBA00023180"/>
    </source>
</evidence>
<keyword evidence="10" id="KW-0130">Cell adhesion</keyword>
<feature type="region of interest" description="Disordered" evidence="25">
    <location>
        <begin position="248"/>
        <end position="322"/>
    </location>
</feature>
<keyword evidence="17" id="KW-0966">Cell projection</keyword>
<reference evidence="28" key="2">
    <citation type="submission" date="2025-09" db="UniProtKB">
        <authorList>
            <consortium name="Ensembl"/>
        </authorList>
    </citation>
    <scope>IDENTIFICATION</scope>
</reference>
<dbReference type="Gene3D" id="3.10.100.10">
    <property type="entry name" value="Mannose-Binding Protein A, subunit A"/>
    <property type="match status" value="1"/>
</dbReference>
<evidence type="ECO:0000256" key="26">
    <source>
        <dbReference type="SAM" id="Phobius"/>
    </source>
</evidence>
<dbReference type="GO" id="GO:0004896">
    <property type="term" value="F:cytokine receptor activity"/>
    <property type="evidence" value="ECO:0007669"/>
    <property type="project" value="TreeGrafter"/>
</dbReference>
<dbReference type="InParanoid" id="A0A3Q3KZ80"/>
<keyword evidence="14 24" id="KW-1015">Disulfide bond</keyword>
<evidence type="ECO:0000256" key="25">
    <source>
        <dbReference type="SAM" id="MobiDB-lite"/>
    </source>
</evidence>
<dbReference type="GO" id="GO:0016323">
    <property type="term" value="C:basolateral plasma membrane"/>
    <property type="evidence" value="ECO:0007669"/>
    <property type="project" value="TreeGrafter"/>
</dbReference>
<feature type="transmembrane region" description="Helical" evidence="26">
    <location>
        <begin position="327"/>
        <end position="350"/>
    </location>
</feature>
<evidence type="ECO:0000256" key="14">
    <source>
        <dbReference type="ARBA" id="ARBA00023157"/>
    </source>
</evidence>
<evidence type="ECO:0000256" key="17">
    <source>
        <dbReference type="ARBA" id="ARBA00023273"/>
    </source>
</evidence>
<keyword evidence="6" id="KW-0964">Secreted</keyword>
<keyword evidence="8 26" id="KW-0812">Transmembrane</keyword>
<evidence type="ECO:0000313" key="29">
    <source>
        <dbReference type="Proteomes" id="UP000261640"/>
    </source>
</evidence>
<dbReference type="STRING" id="205130.ENSMAMP00000006858"/>
<evidence type="ECO:0000256" key="7">
    <source>
        <dbReference type="ARBA" id="ARBA00022553"/>
    </source>
</evidence>
<dbReference type="GO" id="GO:0005902">
    <property type="term" value="C:microvillus"/>
    <property type="evidence" value="ECO:0007669"/>
    <property type="project" value="UniProtKB-SubCell"/>
</dbReference>
<keyword evidence="7" id="KW-0597">Phosphoprotein</keyword>
<evidence type="ECO:0000256" key="5">
    <source>
        <dbReference type="ARBA" id="ARBA00022475"/>
    </source>
</evidence>
<evidence type="ECO:0000256" key="11">
    <source>
        <dbReference type="ARBA" id="ARBA00022974"/>
    </source>
</evidence>
<evidence type="ECO:0000256" key="19">
    <source>
        <dbReference type="ARBA" id="ARBA00029928"/>
    </source>
</evidence>
<dbReference type="PANTHER" id="PTHR10225:SF6">
    <property type="entry name" value="CD44 ANTIGEN"/>
    <property type="match status" value="1"/>
</dbReference>
<name>A0A3Q3KZ80_9TELE</name>
<dbReference type="GO" id="GO:0006954">
    <property type="term" value="P:inflammatory response"/>
    <property type="evidence" value="ECO:0007669"/>
    <property type="project" value="TreeGrafter"/>
</dbReference>
<dbReference type="PROSITE" id="PS50963">
    <property type="entry name" value="LINK_2"/>
    <property type="match status" value="1"/>
</dbReference>
<keyword evidence="15" id="KW-0675">Receptor</keyword>
<dbReference type="SMART" id="SM00445">
    <property type="entry name" value="LINK"/>
    <property type="match status" value="1"/>
</dbReference>
<dbReference type="Ensembl" id="ENSMAMT00000007046.2">
    <property type="protein sequence ID" value="ENSMAMP00000006858.1"/>
    <property type="gene ID" value="ENSMAMG00000004676.2"/>
</dbReference>
<evidence type="ECO:0000256" key="23">
    <source>
        <dbReference type="ARBA" id="ARBA00032917"/>
    </source>
</evidence>
<evidence type="ECO:0000259" key="27">
    <source>
        <dbReference type="PROSITE" id="PS50963"/>
    </source>
</evidence>
<evidence type="ECO:0000256" key="15">
    <source>
        <dbReference type="ARBA" id="ARBA00023170"/>
    </source>
</evidence>
<accession>A0A3Q3KZ80</accession>
<comment type="caution">
    <text evidence="24">Lacks conserved residue(s) required for the propagation of feature annotation.</text>
</comment>
<dbReference type="InterPro" id="IPR000538">
    <property type="entry name" value="Link_dom"/>
</dbReference>
<evidence type="ECO:0000256" key="13">
    <source>
        <dbReference type="ARBA" id="ARBA00023136"/>
    </source>
</evidence>
<feature type="domain" description="Link" evidence="27">
    <location>
        <begin position="98"/>
        <end position="189"/>
    </location>
</feature>
<evidence type="ECO:0000256" key="21">
    <source>
        <dbReference type="ARBA" id="ARBA00031823"/>
    </source>
</evidence>
<evidence type="ECO:0000256" key="20">
    <source>
        <dbReference type="ARBA" id="ARBA00031179"/>
    </source>
</evidence>
<feature type="compositionally biased region" description="Basic and acidic residues" evidence="25">
    <location>
        <begin position="278"/>
        <end position="297"/>
    </location>
</feature>
<dbReference type="PRINTS" id="PR00658">
    <property type="entry name" value="CD44"/>
</dbReference>
<dbReference type="GO" id="GO:0005540">
    <property type="term" value="F:hyaluronic acid binding"/>
    <property type="evidence" value="ECO:0007669"/>
    <property type="project" value="InterPro"/>
</dbReference>
<dbReference type="Proteomes" id="UP000261640">
    <property type="component" value="Unplaced"/>
</dbReference>
<dbReference type="Pfam" id="PF00193">
    <property type="entry name" value="Xlink"/>
    <property type="match status" value="1"/>
</dbReference>
<evidence type="ECO:0000256" key="4">
    <source>
        <dbReference type="ARBA" id="ARBA00020474"/>
    </source>
</evidence>
<dbReference type="GeneTree" id="ENSGT00530000063822"/>
<dbReference type="InterPro" id="IPR016186">
    <property type="entry name" value="C-type_lectin-like/link_sf"/>
</dbReference>
<dbReference type="GO" id="GO:0007155">
    <property type="term" value="P:cell adhesion"/>
    <property type="evidence" value="ECO:0007669"/>
    <property type="project" value="UniProtKB-KW"/>
</dbReference>
<keyword evidence="29" id="KW-1185">Reference proteome</keyword>
<dbReference type="GO" id="GO:0005576">
    <property type="term" value="C:extracellular region"/>
    <property type="evidence" value="ECO:0007669"/>
    <property type="project" value="UniProtKB-SubCell"/>
</dbReference>
<evidence type="ECO:0000256" key="9">
    <source>
        <dbReference type="ARBA" id="ARBA00022729"/>
    </source>
</evidence>
<keyword evidence="5" id="KW-1003">Cell membrane</keyword>